<evidence type="ECO:0000313" key="3">
    <source>
        <dbReference type="Proteomes" id="UP000054549"/>
    </source>
</evidence>
<dbReference type="Proteomes" id="UP000054549">
    <property type="component" value="Unassembled WGS sequence"/>
</dbReference>
<dbReference type="EMBL" id="KN818365">
    <property type="protein sequence ID" value="KIL57572.1"/>
    <property type="molecule type" value="Genomic_DNA"/>
</dbReference>
<evidence type="ECO:0000256" key="1">
    <source>
        <dbReference type="SAM" id="MobiDB-lite"/>
    </source>
</evidence>
<reference evidence="2 3" key="1">
    <citation type="submission" date="2014-04" db="EMBL/GenBank/DDBJ databases">
        <title>Evolutionary Origins and Diversification of the Mycorrhizal Mutualists.</title>
        <authorList>
            <consortium name="DOE Joint Genome Institute"/>
            <consortium name="Mycorrhizal Genomics Consortium"/>
            <person name="Kohler A."/>
            <person name="Kuo A."/>
            <person name="Nagy L.G."/>
            <person name="Floudas D."/>
            <person name="Copeland A."/>
            <person name="Barry K.W."/>
            <person name="Cichocki N."/>
            <person name="Veneault-Fourrey C."/>
            <person name="LaButti K."/>
            <person name="Lindquist E.A."/>
            <person name="Lipzen A."/>
            <person name="Lundell T."/>
            <person name="Morin E."/>
            <person name="Murat C."/>
            <person name="Riley R."/>
            <person name="Ohm R."/>
            <person name="Sun H."/>
            <person name="Tunlid A."/>
            <person name="Henrissat B."/>
            <person name="Grigoriev I.V."/>
            <person name="Hibbett D.S."/>
            <person name="Martin F."/>
        </authorList>
    </citation>
    <scope>NUCLEOTIDE SEQUENCE [LARGE SCALE GENOMIC DNA]</scope>
    <source>
        <strain evidence="2 3">Koide BX008</strain>
    </source>
</reference>
<name>A0A0C2W8S3_AMAMK</name>
<proteinExistence type="predicted"/>
<gene>
    <name evidence="2" type="ORF">M378DRAFT_171645</name>
</gene>
<dbReference type="AlphaFoldDB" id="A0A0C2W8S3"/>
<sequence length="81" mass="8961">MHNVATRIYHGRGVTEVIENEGKVVEMRGLDVEDICAVLATMVGIYALTSRIVLVRVPSSTPKSTNREEESTTFFVVHGRS</sequence>
<keyword evidence="3" id="KW-1185">Reference proteome</keyword>
<dbReference type="HOGENOM" id="CLU_2573389_0_0_1"/>
<accession>A0A0C2W8S3</accession>
<organism evidence="2 3">
    <name type="scientific">Amanita muscaria (strain Koide BX008)</name>
    <dbReference type="NCBI Taxonomy" id="946122"/>
    <lineage>
        <taxon>Eukaryota</taxon>
        <taxon>Fungi</taxon>
        <taxon>Dikarya</taxon>
        <taxon>Basidiomycota</taxon>
        <taxon>Agaricomycotina</taxon>
        <taxon>Agaricomycetes</taxon>
        <taxon>Agaricomycetidae</taxon>
        <taxon>Agaricales</taxon>
        <taxon>Pluteineae</taxon>
        <taxon>Amanitaceae</taxon>
        <taxon>Amanita</taxon>
    </lineage>
</organism>
<evidence type="ECO:0000313" key="2">
    <source>
        <dbReference type="EMBL" id="KIL57572.1"/>
    </source>
</evidence>
<dbReference type="InParanoid" id="A0A0C2W8S3"/>
<feature type="region of interest" description="Disordered" evidence="1">
    <location>
        <begin position="60"/>
        <end position="81"/>
    </location>
</feature>
<protein>
    <submittedName>
        <fullName evidence="2">Uncharacterized protein</fullName>
    </submittedName>
</protein>